<dbReference type="OMA" id="WKKMHTC"/>
<reference evidence="3" key="1">
    <citation type="journal article" date="2021" name="BMC Genomics">
        <title>Chromosome-level genome assembly and manually-curated proteome of model necrotroph Parastagonospora nodorum Sn15 reveals a genome-wide trove of candidate effector homologs, and redundancy of virulence-related functions within an accessory chromosome.</title>
        <authorList>
            <person name="Bertazzoni S."/>
            <person name="Jones D.A.B."/>
            <person name="Phan H.T."/>
            <person name="Tan K.-C."/>
            <person name="Hane J.K."/>
        </authorList>
    </citation>
    <scope>NUCLEOTIDE SEQUENCE [LARGE SCALE GENOMIC DNA]</scope>
    <source>
        <strain evidence="3">SN15 / ATCC MYA-4574 / FGSC 10173)</strain>
    </source>
</reference>
<keyword evidence="3" id="KW-1185">Reference proteome</keyword>
<sequence length="215" mass="24138">MCIYWKKKHTCGHISDRPYIEMCRPGCLSNTICTDISTNETLRNSYFPCYPCIKAEARAEAEARYHAQHDAVVAANQARTSALREKHAAEQRAKEERIRREAREKAAREREEENRVKMLREKEEERAKKEGGMWIETGSGKKAKGKKGNGALGFPVLPNSTPSVIKTFAEVGRKENEGGKTMSLMKEKGVDAGGRAGTWGPKKILSRKENATVKK</sequence>
<feature type="region of interest" description="Disordered" evidence="1">
    <location>
        <begin position="87"/>
        <end position="114"/>
    </location>
</feature>
<name>A0A7U2I2Q9_PHANO</name>
<dbReference type="Proteomes" id="UP000663193">
    <property type="component" value="Chromosome 7"/>
</dbReference>
<evidence type="ECO:0000256" key="1">
    <source>
        <dbReference type="SAM" id="MobiDB-lite"/>
    </source>
</evidence>
<gene>
    <name evidence="2" type="ORF">JI435_085460</name>
</gene>
<dbReference type="RefSeq" id="XP_001798856.1">
    <property type="nucleotide sequence ID" value="XM_001798804.1"/>
</dbReference>
<dbReference type="KEGG" id="pno:SNOG_08546"/>
<dbReference type="VEuPathDB" id="FungiDB:JI435_085460"/>
<proteinExistence type="predicted"/>
<dbReference type="EMBL" id="CP069029">
    <property type="protein sequence ID" value="QRC97681.1"/>
    <property type="molecule type" value="Genomic_DNA"/>
</dbReference>
<dbReference type="AlphaFoldDB" id="A0A7U2I2Q9"/>
<dbReference type="OrthoDB" id="3794829at2759"/>
<feature type="region of interest" description="Disordered" evidence="1">
    <location>
        <begin position="176"/>
        <end position="215"/>
    </location>
</feature>
<accession>A0A7U2I2Q9</accession>
<feature type="compositionally biased region" description="Basic and acidic residues" evidence="1">
    <location>
        <begin position="206"/>
        <end position="215"/>
    </location>
</feature>
<organism evidence="2 3">
    <name type="scientific">Phaeosphaeria nodorum (strain SN15 / ATCC MYA-4574 / FGSC 10173)</name>
    <name type="common">Glume blotch fungus</name>
    <name type="synonym">Parastagonospora nodorum</name>
    <dbReference type="NCBI Taxonomy" id="321614"/>
    <lineage>
        <taxon>Eukaryota</taxon>
        <taxon>Fungi</taxon>
        <taxon>Dikarya</taxon>
        <taxon>Ascomycota</taxon>
        <taxon>Pezizomycotina</taxon>
        <taxon>Dothideomycetes</taxon>
        <taxon>Pleosporomycetidae</taxon>
        <taxon>Pleosporales</taxon>
        <taxon>Pleosporineae</taxon>
        <taxon>Phaeosphaeriaceae</taxon>
        <taxon>Parastagonospora</taxon>
    </lineage>
</organism>
<evidence type="ECO:0000313" key="3">
    <source>
        <dbReference type="Proteomes" id="UP000663193"/>
    </source>
</evidence>
<feature type="region of interest" description="Disordered" evidence="1">
    <location>
        <begin position="136"/>
        <end position="161"/>
    </location>
</feature>
<evidence type="ECO:0000313" key="2">
    <source>
        <dbReference type="EMBL" id="QRC97681.1"/>
    </source>
</evidence>
<protein>
    <submittedName>
        <fullName evidence="2">Uncharacterized protein</fullName>
    </submittedName>
</protein>